<dbReference type="PROSITE" id="PS50035">
    <property type="entry name" value="PLD"/>
    <property type="match status" value="2"/>
</dbReference>
<evidence type="ECO:0000259" key="1">
    <source>
        <dbReference type="PROSITE" id="PS50035"/>
    </source>
</evidence>
<gene>
    <name evidence="2" type="ORF">LTR24_008359</name>
</gene>
<dbReference type="Gene3D" id="3.30.870.10">
    <property type="entry name" value="Endonuclease Chain A"/>
    <property type="match status" value="2"/>
</dbReference>
<dbReference type="InterPro" id="IPR025202">
    <property type="entry name" value="PLD-like_dom"/>
</dbReference>
<name>A0ABR0K0C4_9EURO</name>
<dbReference type="PANTHER" id="PTHR21248:SF22">
    <property type="entry name" value="PHOSPHOLIPASE D"/>
    <property type="match status" value="1"/>
</dbReference>
<reference evidence="2 3" key="1">
    <citation type="submission" date="2023-08" db="EMBL/GenBank/DDBJ databases">
        <title>Black Yeasts Isolated from many extreme environments.</title>
        <authorList>
            <person name="Coleine C."/>
            <person name="Stajich J.E."/>
            <person name="Selbmann L."/>
        </authorList>
    </citation>
    <scope>NUCLEOTIDE SEQUENCE [LARGE SCALE GENOMIC DNA]</scope>
    <source>
        <strain evidence="2 3">CCFEE 5885</strain>
    </source>
</reference>
<feature type="domain" description="PLD phosphodiesterase" evidence="1">
    <location>
        <begin position="535"/>
        <end position="562"/>
    </location>
</feature>
<dbReference type="Proteomes" id="UP001345013">
    <property type="component" value="Unassembled WGS sequence"/>
</dbReference>
<dbReference type="CDD" id="cd00138">
    <property type="entry name" value="PLDc_SF"/>
    <property type="match status" value="2"/>
</dbReference>
<dbReference type="PANTHER" id="PTHR21248">
    <property type="entry name" value="CARDIOLIPIN SYNTHASE"/>
    <property type="match status" value="1"/>
</dbReference>
<dbReference type="SUPFAM" id="SSF56024">
    <property type="entry name" value="Phospholipase D/nuclease"/>
    <property type="match status" value="2"/>
</dbReference>
<proteinExistence type="predicted"/>
<evidence type="ECO:0000313" key="2">
    <source>
        <dbReference type="EMBL" id="KAK5080842.1"/>
    </source>
</evidence>
<evidence type="ECO:0000313" key="3">
    <source>
        <dbReference type="Proteomes" id="UP001345013"/>
    </source>
</evidence>
<sequence length="647" mass="71382">MISDFIHTLCHVQETVSSRLAEHPEEAPGDIVKHLFGRASSLPKSDTEVQPQYDLQRALDCGNWGASRPSELFLKMYDDVLCTLDKSHPLAGMCSPPLMGSTGVCPLVVIATIPEICRHMSNLIVKAQKEVFLATNFWKYSEGSRLICNALRELSKRALSESRRVVVKVMYDRGDPKQVFTPHQFVPANLFADPNGAIRLPHPDDLPNVNLEVVNYHRPPLGTFHAKFMIVDRRIGILQSNNIQDNDNLEMMTQFEGPIVDSFYDMALITWHNALQPPLPMLKSPAASAPSPTFSGEVHGSMFDDKGQLRSQYSFTSATPDRVDSASDVAVEASMRTDLPLHTSQDSHYDDDVGEEILRATAAYMPRNGAPLIQGVNNLLNVPAEGTKATAPDLQPCQMMTPIIPIPRHDPFPIAMVCREPFPSPTNASVHTPQNAAFQSGPRNAISTVFIQTPNLNAGALLPEIVAACTRGVHVSYFYCLGYNDAGELLPMHGGHNESVANKLYSQLTPEIRQNLSIYCYIGKDQVRPIHNKFKKRSCHIKLMIVDDHIAIQGSGNQDTQTWYHSQEVNVMIDSPLVCQRWLEGIRQNQNTHLYGEVEREGTNAGCWVDPITGKQADGAIGVSAGRFSWATGIKGAIARVQGTGGF</sequence>
<comment type="caution">
    <text evidence="2">The sequence shown here is derived from an EMBL/GenBank/DDBJ whole genome shotgun (WGS) entry which is preliminary data.</text>
</comment>
<keyword evidence="3" id="KW-1185">Reference proteome</keyword>
<dbReference type="EMBL" id="JAVRRG010000143">
    <property type="protein sequence ID" value="KAK5080842.1"/>
    <property type="molecule type" value="Genomic_DNA"/>
</dbReference>
<feature type="domain" description="PLD phosphodiesterase" evidence="1">
    <location>
        <begin position="220"/>
        <end position="247"/>
    </location>
</feature>
<organism evidence="2 3">
    <name type="scientific">Lithohypha guttulata</name>
    <dbReference type="NCBI Taxonomy" id="1690604"/>
    <lineage>
        <taxon>Eukaryota</taxon>
        <taxon>Fungi</taxon>
        <taxon>Dikarya</taxon>
        <taxon>Ascomycota</taxon>
        <taxon>Pezizomycotina</taxon>
        <taxon>Eurotiomycetes</taxon>
        <taxon>Chaetothyriomycetidae</taxon>
        <taxon>Chaetothyriales</taxon>
        <taxon>Trichomeriaceae</taxon>
        <taxon>Lithohypha</taxon>
    </lineage>
</organism>
<dbReference type="Pfam" id="PF13091">
    <property type="entry name" value="PLDc_2"/>
    <property type="match status" value="1"/>
</dbReference>
<accession>A0ABR0K0C4</accession>
<dbReference type="InterPro" id="IPR001736">
    <property type="entry name" value="PLipase_D/transphosphatidylase"/>
</dbReference>
<protein>
    <recommendedName>
        <fullName evidence="1">PLD phosphodiesterase domain-containing protein</fullName>
    </recommendedName>
</protein>